<dbReference type="EMBL" id="GL377587">
    <property type="protein sequence ID" value="EFJ25333.1"/>
    <property type="molecule type" value="Genomic_DNA"/>
</dbReference>
<evidence type="ECO:0000259" key="2">
    <source>
        <dbReference type="Pfam" id="PF00582"/>
    </source>
</evidence>
<dbReference type="FunCoup" id="D8RR46">
    <property type="interactions" value="925"/>
</dbReference>
<dbReference type="CDD" id="cd00293">
    <property type="entry name" value="USP-like"/>
    <property type="match status" value="1"/>
</dbReference>
<dbReference type="OMA" id="EICIANA"/>
<dbReference type="eggNOG" id="ENOG502QUPJ">
    <property type="taxonomic scope" value="Eukaryota"/>
</dbReference>
<dbReference type="InterPro" id="IPR014729">
    <property type="entry name" value="Rossmann-like_a/b/a_fold"/>
</dbReference>
<evidence type="ECO:0000313" key="4">
    <source>
        <dbReference type="Proteomes" id="UP000001514"/>
    </source>
</evidence>
<dbReference type="KEGG" id="smo:SELMODRAFT_99947"/>
<dbReference type="Gramene" id="EFJ25333">
    <property type="protein sequence ID" value="EFJ25333"/>
    <property type="gene ID" value="SELMODRAFT_99947"/>
</dbReference>
<dbReference type="HOGENOM" id="CLU_076222_3_0_1"/>
<dbReference type="PANTHER" id="PTHR47000">
    <property type="entry name" value="ADENINE NUCLEOTIDE ALPHA HYDROLASES-LIKE SUPERFAMILY PROTEIN"/>
    <property type="match status" value="1"/>
</dbReference>
<dbReference type="InParanoid" id="D8RR46"/>
<sequence length="224" mass="24847">MAGAALTRLYSSFKRGHRRSSSESNPITGNCGRASTSSCGSVNSQDWTPSAHEKSGASVKRVIVVVDQSSEARLALLWALSHIVHKLDVVTLLYVSQGMDFDETKFRGEAKGYQVLNTLKDLCLERRPEIEVETLVVEGDKGPMIVGQAKKLEASVLVLGQRKFGFLWRLTPALSRFLRLTGDGLIDYCIQNAECLTLAVRRKSKKVGGYLINSKWQKNFWLLA</sequence>
<feature type="region of interest" description="Disordered" evidence="1">
    <location>
        <begin position="16"/>
        <end position="52"/>
    </location>
</feature>
<dbReference type="STRING" id="88036.D8RR46"/>
<dbReference type="AlphaFoldDB" id="D8RR46"/>
<name>D8RR46_SELML</name>
<protein>
    <recommendedName>
        <fullName evidence="2">UspA domain-containing protein</fullName>
    </recommendedName>
</protein>
<dbReference type="Pfam" id="PF00582">
    <property type="entry name" value="Usp"/>
    <property type="match status" value="1"/>
</dbReference>
<keyword evidence="4" id="KW-1185">Reference proteome</keyword>
<dbReference type="InterPro" id="IPR006016">
    <property type="entry name" value="UspA"/>
</dbReference>
<dbReference type="Proteomes" id="UP000001514">
    <property type="component" value="Unassembled WGS sequence"/>
</dbReference>
<proteinExistence type="predicted"/>
<reference evidence="3 4" key="1">
    <citation type="journal article" date="2011" name="Science">
        <title>The Selaginella genome identifies genetic changes associated with the evolution of vascular plants.</title>
        <authorList>
            <person name="Banks J.A."/>
            <person name="Nishiyama T."/>
            <person name="Hasebe M."/>
            <person name="Bowman J.L."/>
            <person name="Gribskov M."/>
            <person name="dePamphilis C."/>
            <person name="Albert V.A."/>
            <person name="Aono N."/>
            <person name="Aoyama T."/>
            <person name="Ambrose B.A."/>
            <person name="Ashton N.W."/>
            <person name="Axtell M.J."/>
            <person name="Barker E."/>
            <person name="Barker M.S."/>
            <person name="Bennetzen J.L."/>
            <person name="Bonawitz N.D."/>
            <person name="Chapple C."/>
            <person name="Cheng C."/>
            <person name="Correa L.G."/>
            <person name="Dacre M."/>
            <person name="DeBarry J."/>
            <person name="Dreyer I."/>
            <person name="Elias M."/>
            <person name="Engstrom E.M."/>
            <person name="Estelle M."/>
            <person name="Feng L."/>
            <person name="Finet C."/>
            <person name="Floyd S.K."/>
            <person name="Frommer W.B."/>
            <person name="Fujita T."/>
            <person name="Gramzow L."/>
            <person name="Gutensohn M."/>
            <person name="Harholt J."/>
            <person name="Hattori M."/>
            <person name="Heyl A."/>
            <person name="Hirai T."/>
            <person name="Hiwatashi Y."/>
            <person name="Ishikawa M."/>
            <person name="Iwata M."/>
            <person name="Karol K.G."/>
            <person name="Koehler B."/>
            <person name="Kolukisaoglu U."/>
            <person name="Kubo M."/>
            <person name="Kurata T."/>
            <person name="Lalonde S."/>
            <person name="Li K."/>
            <person name="Li Y."/>
            <person name="Litt A."/>
            <person name="Lyons E."/>
            <person name="Manning G."/>
            <person name="Maruyama T."/>
            <person name="Michael T.P."/>
            <person name="Mikami K."/>
            <person name="Miyazaki S."/>
            <person name="Morinaga S."/>
            <person name="Murata T."/>
            <person name="Mueller-Roeber B."/>
            <person name="Nelson D.R."/>
            <person name="Obara M."/>
            <person name="Oguri Y."/>
            <person name="Olmstead R.G."/>
            <person name="Onodera N."/>
            <person name="Petersen B.L."/>
            <person name="Pils B."/>
            <person name="Prigge M."/>
            <person name="Rensing S.A."/>
            <person name="Riano-Pachon D.M."/>
            <person name="Roberts A.W."/>
            <person name="Sato Y."/>
            <person name="Scheller H.V."/>
            <person name="Schulz B."/>
            <person name="Schulz C."/>
            <person name="Shakirov E.V."/>
            <person name="Shibagaki N."/>
            <person name="Shinohara N."/>
            <person name="Shippen D.E."/>
            <person name="Soerensen I."/>
            <person name="Sotooka R."/>
            <person name="Sugimoto N."/>
            <person name="Sugita M."/>
            <person name="Sumikawa N."/>
            <person name="Tanurdzic M."/>
            <person name="Theissen G."/>
            <person name="Ulvskov P."/>
            <person name="Wakazuki S."/>
            <person name="Weng J.K."/>
            <person name="Willats W.W."/>
            <person name="Wipf D."/>
            <person name="Wolf P.G."/>
            <person name="Yang L."/>
            <person name="Zimmer A.D."/>
            <person name="Zhu Q."/>
            <person name="Mitros T."/>
            <person name="Hellsten U."/>
            <person name="Loque D."/>
            <person name="Otillar R."/>
            <person name="Salamov A."/>
            <person name="Schmutz J."/>
            <person name="Shapiro H."/>
            <person name="Lindquist E."/>
            <person name="Lucas S."/>
            <person name="Rokhsar D."/>
            <person name="Grigoriev I.V."/>
        </authorList>
    </citation>
    <scope>NUCLEOTIDE SEQUENCE [LARGE SCALE GENOMIC DNA]</scope>
</reference>
<accession>D8RR46</accession>
<evidence type="ECO:0000313" key="3">
    <source>
        <dbReference type="EMBL" id="EFJ25333.1"/>
    </source>
</evidence>
<gene>
    <name evidence="3" type="ORF">SELMODRAFT_99947</name>
</gene>
<evidence type="ECO:0000256" key="1">
    <source>
        <dbReference type="SAM" id="MobiDB-lite"/>
    </source>
</evidence>
<feature type="compositionally biased region" description="Polar residues" evidence="1">
    <location>
        <begin position="22"/>
        <end position="48"/>
    </location>
</feature>
<dbReference type="PANTHER" id="PTHR47000:SF1">
    <property type="entry name" value="ADENINE NUCLEOTIDE ALPHA HYDROLASES-LIKE SUPERFAMILY PROTEIN"/>
    <property type="match status" value="1"/>
</dbReference>
<dbReference type="Gene3D" id="3.40.50.620">
    <property type="entry name" value="HUPs"/>
    <property type="match status" value="1"/>
</dbReference>
<dbReference type="SUPFAM" id="SSF52402">
    <property type="entry name" value="Adenine nucleotide alpha hydrolases-like"/>
    <property type="match status" value="1"/>
</dbReference>
<feature type="domain" description="UspA" evidence="2">
    <location>
        <begin position="60"/>
        <end position="201"/>
    </location>
</feature>
<organism evidence="4">
    <name type="scientific">Selaginella moellendorffii</name>
    <name type="common">Spikemoss</name>
    <dbReference type="NCBI Taxonomy" id="88036"/>
    <lineage>
        <taxon>Eukaryota</taxon>
        <taxon>Viridiplantae</taxon>
        <taxon>Streptophyta</taxon>
        <taxon>Embryophyta</taxon>
        <taxon>Tracheophyta</taxon>
        <taxon>Lycopodiopsida</taxon>
        <taxon>Selaginellales</taxon>
        <taxon>Selaginellaceae</taxon>
        <taxon>Selaginella</taxon>
    </lineage>
</organism>